<evidence type="ECO:0000313" key="2">
    <source>
        <dbReference type="Proteomes" id="UP001575181"/>
    </source>
</evidence>
<evidence type="ECO:0000313" key="1">
    <source>
        <dbReference type="EMBL" id="MFA9461337.1"/>
    </source>
</evidence>
<dbReference type="SUPFAM" id="SSF53474">
    <property type="entry name" value="alpha/beta-Hydrolases"/>
    <property type="match status" value="1"/>
</dbReference>
<comment type="caution">
    <text evidence="1">The sequence shown here is derived from an EMBL/GenBank/DDBJ whole genome shotgun (WGS) entry which is preliminary data.</text>
</comment>
<reference evidence="1 2" key="1">
    <citation type="submission" date="2024-08" db="EMBL/GenBank/DDBJ databases">
        <title>Whole-genome sequencing of halo(alkali)philic microorganisms from hypersaline lakes.</title>
        <authorList>
            <person name="Sorokin D.Y."/>
            <person name="Merkel A.Y."/>
            <person name="Messina E."/>
            <person name="Yakimov M."/>
        </authorList>
    </citation>
    <scope>NUCLEOTIDE SEQUENCE [LARGE SCALE GENOMIC DNA]</scope>
    <source>
        <strain evidence="1 2">Cl-TMA</strain>
    </source>
</reference>
<keyword evidence="2" id="KW-1185">Reference proteome</keyword>
<dbReference type="InterPro" id="IPR029058">
    <property type="entry name" value="AB_hydrolase_fold"/>
</dbReference>
<protein>
    <submittedName>
        <fullName evidence="1">Esterase/lipase family protein</fullName>
    </submittedName>
</protein>
<accession>A0ABV4TVL6</accession>
<dbReference type="EMBL" id="JBGUAW010000007">
    <property type="protein sequence ID" value="MFA9461337.1"/>
    <property type="molecule type" value="Genomic_DNA"/>
</dbReference>
<proteinExistence type="predicted"/>
<dbReference type="RefSeq" id="WP_373656126.1">
    <property type="nucleotide sequence ID" value="NZ_JBGUAW010000007.1"/>
</dbReference>
<dbReference type="Proteomes" id="UP001575181">
    <property type="component" value="Unassembled WGS sequence"/>
</dbReference>
<name>A0ABV4TVL6_9GAMM</name>
<dbReference type="Gene3D" id="3.40.50.1820">
    <property type="entry name" value="alpha/beta hydrolase"/>
    <property type="match status" value="1"/>
</dbReference>
<gene>
    <name evidence="1" type="ORF">ACERLL_10915</name>
</gene>
<sequence>MAIRAPYLPIVYVRGYAARMDEIEDTVATPYMGFNLGATKLRQDHDGKPLRWIFESPLIRLMKDHGYMDAYADGDFLSEPGGAPVRSVWIFRYYEPVSESLGEGDRRTLPELAAHLRRFLLHTVRPAVCGDDPDLLADFRVHLVAHSMGGLLCRTYLQNLCHKGTGDPQRDEALELPGDPLVERVFTYATPHSGIDLEGVNVPDLGTWDKWHIRSFNRDVMRDYLDLPGGTERLDSLNGRFPPERFFCLVGTNYKDYRAFHGLSARATGPMSDGLVMIRNATVRDAPRAFVHRSHSGDYGIVNSEEGYQNLRRFLFGEVRVDARLHAEEITLPRPVQEKKDAGHAVRASYHIDSAVSLRNATCFLHERRSEHGSALLKSYDAWVKEGRPAYLFSGFLMRAGKGRDQGDTALAFALHVAVRVPVYEVDNRFWLDGHFEGGPVLQDTVTVHVRPDGRKTTIAYGLASRDGLGEARRRAGVQWETEQTARVRFPLGFAEDQRRVKRPGFRGHLAIDVHVR</sequence>
<organism evidence="1 2">
    <name type="scientific">Thiohalorhabdus methylotrophus</name>
    <dbReference type="NCBI Taxonomy" id="3242694"/>
    <lineage>
        <taxon>Bacteria</taxon>
        <taxon>Pseudomonadati</taxon>
        <taxon>Pseudomonadota</taxon>
        <taxon>Gammaproteobacteria</taxon>
        <taxon>Thiohalorhabdales</taxon>
        <taxon>Thiohalorhabdaceae</taxon>
        <taxon>Thiohalorhabdus</taxon>
    </lineage>
</organism>